<name>A0A1H6EYH4_9ACTN</name>
<dbReference type="RefSeq" id="WP_103963957.1">
    <property type="nucleotide sequence ID" value="NZ_FNVT01000031.1"/>
</dbReference>
<sequence length="77" mass="7958">MLAPIAFVANLGGGFTLGIAARLRLADATAVTRLGEDGWSASMLMPLSGHRNLHTSASTSNAVAAALAEHDPGRRHH</sequence>
<organism evidence="1 2">
    <name type="scientific">Nonomuraea solani</name>
    <dbReference type="NCBI Taxonomy" id="1144553"/>
    <lineage>
        <taxon>Bacteria</taxon>
        <taxon>Bacillati</taxon>
        <taxon>Actinomycetota</taxon>
        <taxon>Actinomycetes</taxon>
        <taxon>Streptosporangiales</taxon>
        <taxon>Streptosporangiaceae</taxon>
        <taxon>Nonomuraea</taxon>
    </lineage>
</organism>
<proteinExistence type="predicted"/>
<dbReference type="AlphaFoldDB" id="A0A1H6EYH4"/>
<keyword evidence="2" id="KW-1185">Reference proteome</keyword>
<dbReference type="Proteomes" id="UP000236732">
    <property type="component" value="Unassembled WGS sequence"/>
</dbReference>
<gene>
    <name evidence="1" type="ORF">SAMN05444920_13152</name>
</gene>
<evidence type="ECO:0000313" key="2">
    <source>
        <dbReference type="Proteomes" id="UP000236732"/>
    </source>
</evidence>
<dbReference type="OrthoDB" id="3345368at2"/>
<dbReference type="EMBL" id="FNVT01000031">
    <property type="protein sequence ID" value="SEH02940.1"/>
    <property type="molecule type" value="Genomic_DNA"/>
</dbReference>
<evidence type="ECO:0000313" key="1">
    <source>
        <dbReference type="EMBL" id="SEH02940.1"/>
    </source>
</evidence>
<reference evidence="1 2" key="1">
    <citation type="submission" date="2016-10" db="EMBL/GenBank/DDBJ databases">
        <authorList>
            <person name="de Groot N.N."/>
        </authorList>
    </citation>
    <scope>NUCLEOTIDE SEQUENCE [LARGE SCALE GENOMIC DNA]</scope>
    <source>
        <strain evidence="1 2">CGMCC 4.7037</strain>
    </source>
</reference>
<protein>
    <submittedName>
        <fullName evidence="1">Uncharacterized protein</fullName>
    </submittedName>
</protein>
<accession>A0A1H6EYH4</accession>